<accession>A0AAV3RIP7</accession>
<dbReference type="AlphaFoldDB" id="A0AAV3RIP7"/>
<name>A0AAV3RIP7_LITER</name>
<proteinExistence type="predicted"/>
<comment type="caution">
    <text evidence="1">The sequence shown here is derived from an EMBL/GenBank/DDBJ whole genome shotgun (WGS) entry which is preliminary data.</text>
</comment>
<gene>
    <name evidence="1" type="ORF">LIER_29292</name>
</gene>
<protein>
    <submittedName>
        <fullName evidence="1">Uncharacterized protein</fullName>
    </submittedName>
</protein>
<dbReference type="Proteomes" id="UP001454036">
    <property type="component" value="Unassembled WGS sequence"/>
</dbReference>
<dbReference type="EMBL" id="BAABME010010040">
    <property type="protein sequence ID" value="GAA0176272.1"/>
    <property type="molecule type" value="Genomic_DNA"/>
</dbReference>
<sequence>MTALQISGEEGAGPTSSVFVPSLTCPATHAERASTHAERASTCRCKATIASVRGAGATASRVAASWRLRCPCTGSFSLHTGGI</sequence>
<reference evidence="1 2" key="1">
    <citation type="submission" date="2024-01" db="EMBL/GenBank/DDBJ databases">
        <title>The complete chloroplast genome sequence of Lithospermum erythrorhizon: insights into the phylogenetic relationship among Boraginaceae species and the maternal lineages of purple gromwells.</title>
        <authorList>
            <person name="Okada T."/>
            <person name="Watanabe K."/>
        </authorList>
    </citation>
    <scope>NUCLEOTIDE SEQUENCE [LARGE SCALE GENOMIC DNA]</scope>
</reference>
<keyword evidence="2" id="KW-1185">Reference proteome</keyword>
<evidence type="ECO:0000313" key="2">
    <source>
        <dbReference type="Proteomes" id="UP001454036"/>
    </source>
</evidence>
<evidence type="ECO:0000313" key="1">
    <source>
        <dbReference type="EMBL" id="GAA0176272.1"/>
    </source>
</evidence>
<organism evidence="1 2">
    <name type="scientific">Lithospermum erythrorhizon</name>
    <name type="common">Purple gromwell</name>
    <name type="synonym">Lithospermum officinale var. erythrorhizon</name>
    <dbReference type="NCBI Taxonomy" id="34254"/>
    <lineage>
        <taxon>Eukaryota</taxon>
        <taxon>Viridiplantae</taxon>
        <taxon>Streptophyta</taxon>
        <taxon>Embryophyta</taxon>
        <taxon>Tracheophyta</taxon>
        <taxon>Spermatophyta</taxon>
        <taxon>Magnoliopsida</taxon>
        <taxon>eudicotyledons</taxon>
        <taxon>Gunneridae</taxon>
        <taxon>Pentapetalae</taxon>
        <taxon>asterids</taxon>
        <taxon>lamiids</taxon>
        <taxon>Boraginales</taxon>
        <taxon>Boraginaceae</taxon>
        <taxon>Boraginoideae</taxon>
        <taxon>Lithospermeae</taxon>
        <taxon>Lithospermum</taxon>
    </lineage>
</organism>